<keyword evidence="6 7" id="KW-0472">Membrane</keyword>
<accession>A0AAN9AFU3</accession>
<dbReference type="GO" id="GO:0005886">
    <property type="term" value="C:plasma membrane"/>
    <property type="evidence" value="ECO:0007669"/>
    <property type="project" value="UniProtKB-SubCell"/>
</dbReference>
<keyword evidence="3" id="KW-1003">Cell membrane</keyword>
<reference evidence="9 10" key="1">
    <citation type="submission" date="2023-11" db="EMBL/GenBank/DDBJ databases">
        <title>Halocaridina rubra genome assembly.</title>
        <authorList>
            <person name="Smith C."/>
        </authorList>
    </citation>
    <scope>NUCLEOTIDE SEQUENCE [LARGE SCALE GENOMIC DNA]</scope>
    <source>
        <strain evidence="9">EP-1</strain>
        <tissue evidence="9">Whole</tissue>
    </source>
</reference>
<keyword evidence="4 7" id="KW-0812">Transmembrane</keyword>
<feature type="transmembrane region" description="Helical" evidence="7">
    <location>
        <begin position="117"/>
        <end position="135"/>
    </location>
</feature>
<evidence type="ECO:0000313" key="9">
    <source>
        <dbReference type="EMBL" id="KAK7084787.1"/>
    </source>
</evidence>
<feature type="compositionally biased region" description="Polar residues" evidence="8">
    <location>
        <begin position="591"/>
        <end position="611"/>
    </location>
</feature>
<evidence type="ECO:0000256" key="2">
    <source>
        <dbReference type="ARBA" id="ARBA00008789"/>
    </source>
</evidence>
<dbReference type="PANTHER" id="PTHR16024">
    <property type="entry name" value="XK-RELATED PROTEIN"/>
    <property type="match status" value="1"/>
</dbReference>
<evidence type="ECO:0000256" key="1">
    <source>
        <dbReference type="ARBA" id="ARBA00004651"/>
    </source>
</evidence>
<feature type="compositionally biased region" description="Basic and acidic residues" evidence="8">
    <location>
        <begin position="987"/>
        <end position="1000"/>
    </location>
</feature>
<name>A0AAN9AFU3_HALRR</name>
<feature type="transmembrane region" description="Helical" evidence="7">
    <location>
        <begin position="191"/>
        <end position="215"/>
    </location>
</feature>
<organism evidence="9 10">
    <name type="scientific">Halocaridina rubra</name>
    <name type="common">Hawaiian red shrimp</name>
    <dbReference type="NCBI Taxonomy" id="373956"/>
    <lineage>
        <taxon>Eukaryota</taxon>
        <taxon>Metazoa</taxon>
        <taxon>Ecdysozoa</taxon>
        <taxon>Arthropoda</taxon>
        <taxon>Crustacea</taxon>
        <taxon>Multicrustacea</taxon>
        <taxon>Malacostraca</taxon>
        <taxon>Eumalacostraca</taxon>
        <taxon>Eucarida</taxon>
        <taxon>Decapoda</taxon>
        <taxon>Pleocyemata</taxon>
        <taxon>Caridea</taxon>
        <taxon>Atyoidea</taxon>
        <taxon>Atyidae</taxon>
        <taxon>Halocaridina</taxon>
    </lineage>
</organism>
<comment type="subcellular location">
    <subcellularLocation>
        <location evidence="1">Cell membrane</location>
        <topology evidence="1">Multi-pass membrane protein</topology>
    </subcellularLocation>
    <subcellularLocation>
        <location evidence="7">Membrane</location>
        <topology evidence="7">Multi-pass membrane protein</topology>
    </subcellularLocation>
</comment>
<feature type="transmembrane region" description="Helical" evidence="7">
    <location>
        <begin position="260"/>
        <end position="278"/>
    </location>
</feature>
<keyword evidence="10" id="KW-1185">Reference proteome</keyword>
<comment type="caution">
    <text evidence="9">The sequence shown here is derived from an EMBL/GenBank/DDBJ whole genome shotgun (WGS) entry which is preliminary data.</text>
</comment>
<dbReference type="PANTHER" id="PTHR16024:SF28">
    <property type="entry name" value="XK-RELATED PROTEIN"/>
    <property type="match status" value="1"/>
</dbReference>
<feature type="transmembrane region" description="Helical" evidence="7">
    <location>
        <begin position="290"/>
        <end position="308"/>
    </location>
</feature>
<feature type="transmembrane region" description="Helical" evidence="7">
    <location>
        <begin position="350"/>
        <end position="370"/>
    </location>
</feature>
<dbReference type="InterPro" id="IPR050895">
    <property type="entry name" value="XK-related_scramblase"/>
</dbReference>
<evidence type="ECO:0000256" key="6">
    <source>
        <dbReference type="ARBA" id="ARBA00023136"/>
    </source>
</evidence>
<feature type="region of interest" description="Disordered" evidence="8">
    <location>
        <begin position="987"/>
        <end position="1016"/>
    </location>
</feature>
<evidence type="ECO:0000256" key="5">
    <source>
        <dbReference type="ARBA" id="ARBA00022989"/>
    </source>
</evidence>
<feature type="compositionally biased region" description="Polar residues" evidence="8">
    <location>
        <begin position="680"/>
        <end position="690"/>
    </location>
</feature>
<feature type="compositionally biased region" description="Polar residues" evidence="8">
    <location>
        <begin position="1142"/>
        <end position="1160"/>
    </location>
</feature>
<sequence>MGNPTVAMAVTSDGNSSSFNQKFRDSQELQDLPPRTDGRVIVFKMPTFTVFDGTFMALSMVTYVVDIGTDLNLVVRYCMVNSIIWASLTLSLVLFPAIIVMILSLRWHIADGHPVTKMYWLAHVFLWGIFHRYILMFRSGVKARQSQDLMDYDELYRQQNDVCMLRMFESFMESAPQLVLQLYIMMSYHDYTAWTAITAFTSMVSLGWSIAAYTKAMRNARLDKHKMTIAGLTLQTLWRVGMIAARVASLALVATVLEGWLFLILGLHVIATFIWVVKQKTGFSSTLWEEHIFNFIMAVTYCFCFFNLKEGHSRWRMFAFYSVVVLENSLFVLLYYFLGHHEKWIKYTSLGVVFGGMILGLMCMVLYYRYFHPVGPLNPFKKWFSYQEHDPKKQGKEPQTLQDSPTSGISDNTSKISKRLSLRRNIKSLYPFVPKDSTCILSAHGVSLKSSPASAAAETISSSQLTYNKPAEVMCSVQDLLANVSCSSSDPEQCESVNDNDISGSQLPCVKDENETSPSSFERSIARELDVRLSSSDFRGGYGVEEILDSNDDGKHSDSTRSTTSQQSPETISGNLATQSSPNSVGIPPKSKNSTSSNIVRRDMSGTSILRTSVKRKGITSSSDMRITSLPHLSESYVNDTSQPSEEDALELVENSNNLKPPNVELAVIDKMHIIEVESSGLSSENQSDLESAFDDKENLSRNLPPKPVNLVVQNLDESQTTQSSVPHDYENICAVNINRAMLGVRHWKTYSDIEDRIHDNSTFKERLKLLDSTLASSHSSEYSNLKSLLARRSISMMEDCDSVLSRSLPDLSALRLETCIEEPEVEQEDENAEGAVKDDQRLMAALNQLRANKPINKSNSVDDIPNYETIWVGEVEKPETSDTSSQMNSVMSKSSLVVTIGDVRAKESLCNLYYSTMSDLSFRYYSERMRNNCSVHSRTSRRSIRDNTREMMRAISVPDNKTLLEVSEIMEEQRREEREKFHNVKDREIPPGNENDRCTVTHGETPVGAGGQDRPRRKFSMLRERFEHPWTPLKSPMKRGQPAQRRNSLQERTAKALQAGMKVFRRPRVHVITPKKSEDKDTPRLKSPFRSKTTTPTTPAIKIHSDPVDTKISKKNETEGFKVAVHRTPQNRDIGFHRQIKNTPKTSTPENVNPTSAKKTPSLVLDASKVSHLKEGPKTSTPEGNKQLQQMSILSAVSSVVPSPEALQRTNPFNQSVRRPLSENLRHDISNKRTHSSQLLKGPQITNSALVKEPTKLSFSTAKSVSNLKISKVNNNLENVQNMSNIHRTSRLGMQTSQSLLCLQTLQTSQHFPVAGASIPGSQLQVSTRSAVNIVESVSNPSSHQNVSISRIILASPQSPNFSLQKSTLSPNSKIFSRRI</sequence>
<dbReference type="Pfam" id="PF09815">
    <property type="entry name" value="XK-related"/>
    <property type="match status" value="1"/>
</dbReference>
<feature type="transmembrane region" description="Helical" evidence="7">
    <location>
        <begin position="320"/>
        <end position="338"/>
    </location>
</feature>
<feature type="compositionally biased region" description="Polar residues" evidence="8">
    <location>
        <begin position="488"/>
        <end position="506"/>
    </location>
</feature>
<feature type="region of interest" description="Disordered" evidence="8">
    <location>
        <begin position="488"/>
        <end position="523"/>
    </location>
</feature>
<feature type="region of interest" description="Disordered" evidence="8">
    <location>
        <begin position="390"/>
        <end position="413"/>
    </location>
</feature>
<protein>
    <recommendedName>
        <fullName evidence="7">XK-related protein</fullName>
    </recommendedName>
</protein>
<feature type="transmembrane region" description="Helical" evidence="7">
    <location>
        <begin position="236"/>
        <end position="254"/>
    </location>
</feature>
<dbReference type="InterPro" id="IPR018629">
    <property type="entry name" value="XK-rel"/>
</dbReference>
<gene>
    <name evidence="9" type="primary">XKR6</name>
    <name evidence="9" type="ORF">SK128_017512</name>
</gene>
<feature type="region of interest" description="Disordered" evidence="8">
    <location>
        <begin position="680"/>
        <end position="706"/>
    </location>
</feature>
<feature type="region of interest" description="Disordered" evidence="8">
    <location>
        <begin position="544"/>
        <end position="642"/>
    </location>
</feature>
<comment type="similarity">
    <text evidence="2 7">Belongs to the XK family.</text>
</comment>
<dbReference type="EMBL" id="JAXCGZ010001982">
    <property type="protein sequence ID" value="KAK7084787.1"/>
    <property type="molecule type" value="Genomic_DNA"/>
</dbReference>
<evidence type="ECO:0000256" key="4">
    <source>
        <dbReference type="ARBA" id="ARBA00022692"/>
    </source>
</evidence>
<keyword evidence="5 7" id="KW-1133">Transmembrane helix</keyword>
<feature type="transmembrane region" description="Helical" evidence="7">
    <location>
        <begin position="83"/>
        <end position="105"/>
    </location>
</feature>
<feature type="region of interest" description="Disordered" evidence="8">
    <location>
        <begin position="1077"/>
        <end position="1105"/>
    </location>
</feature>
<dbReference type="Proteomes" id="UP001381693">
    <property type="component" value="Unassembled WGS sequence"/>
</dbReference>
<feature type="compositionally biased region" description="Polar residues" evidence="8">
    <location>
        <begin position="397"/>
        <end position="413"/>
    </location>
</feature>
<proteinExistence type="inferred from homology"/>
<feature type="region of interest" description="Disordered" evidence="8">
    <location>
        <begin position="1140"/>
        <end position="1161"/>
    </location>
</feature>
<evidence type="ECO:0000256" key="7">
    <source>
        <dbReference type="RuleBase" id="RU910716"/>
    </source>
</evidence>
<evidence type="ECO:0000313" key="10">
    <source>
        <dbReference type="Proteomes" id="UP001381693"/>
    </source>
</evidence>
<evidence type="ECO:0000256" key="8">
    <source>
        <dbReference type="SAM" id="MobiDB-lite"/>
    </source>
</evidence>
<feature type="compositionally biased region" description="Polar residues" evidence="8">
    <location>
        <begin position="569"/>
        <end position="584"/>
    </location>
</feature>
<evidence type="ECO:0000256" key="3">
    <source>
        <dbReference type="ARBA" id="ARBA00022475"/>
    </source>
</evidence>